<dbReference type="InterPro" id="IPR008969">
    <property type="entry name" value="CarboxyPept-like_regulatory"/>
</dbReference>
<comment type="caution">
    <text evidence="1">The sequence shown here is derived from an EMBL/GenBank/DDBJ whole genome shotgun (WGS) entry which is preliminary data.</text>
</comment>
<proteinExistence type="predicted"/>
<dbReference type="Gene3D" id="2.60.40.1120">
    <property type="entry name" value="Carboxypeptidase-like, regulatory domain"/>
    <property type="match status" value="1"/>
</dbReference>
<dbReference type="AlphaFoldDB" id="A0AAQ1ZI73"/>
<reference evidence="1 2" key="1">
    <citation type="submission" date="2018-06" db="EMBL/GenBank/DDBJ databases">
        <authorList>
            <consortium name="Pathogen Informatics"/>
            <person name="Doyle S."/>
        </authorList>
    </citation>
    <scope>NUCLEOTIDE SEQUENCE [LARGE SCALE GENOMIC DNA]</scope>
    <source>
        <strain evidence="1 2">NCTC13063</strain>
    </source>
</reference>
<protein>
    <submittedName>
        <fullName evidence="1">TonB-linked outer membrane protein, SusC/RagA family</fullName>
    </submittedName>
</protein>
<gene>
    <name evidence="1" type="ORF">NCTC13063_00022</name>
</gene>
<evidence type="ECO:0000313" key="2">
    <source>
        <dbReference type="Proteomes" id="UP000255283"/>
    </source>
</evidence>
<dbReference type="EMBL" id="UGTJ01000001">
    <property type="protein sequence ID" value="SUB78777.1"/>
    <property type="molecule type" value="Genomic_DNA"/>
</dbReference>
<dbReference type="RefSeq" id="WP_115152915.1">
    <property type="nucleotide sequence ID" value="NZ_UGTJ01000001.1"/>
</dbReference>
<dbReference type="Pfam" id="PF13715">
    <property type="entry name" value="CarbopepD_reg_2"/>
    <property type="match status" value="1"/>
</dbReference>
<evidence type="ECO:0000313" key="1">
    <source>
        <dbReference type="EMBL" id="SUB78777.1"/>
    </source>
</evidence>
<organism evidence="1 2">
    <name type="scientific">Segatella buccae</name>
    <dbReference type="NCBI Taxonomy" id="28126"/>
    <lineage>
        <taxon>Bacteria</taxon>
        <taxon>Pseudomonadati</taxon>
        <taxon>Bacteroidota</taxon>
        <taxon>Bacteroidia</taxon>
        <taxon>Bacteroidales</taxon>
        <taxon>Prevotellaceae</taxon>
        <taxon>Segatella</taxon>
    </lineage>
</organism>
<sequence>MKGDFLRLYALWATLLVCATMTGQQLREVSGVVRDAQTGHRLAAVSVSADRGGAGTVTNDEGEFVIKVPHETTTLFFRHLGYATERALPTGGTVKVKMRPEAIMLSEIVVGSPLDLLRAAIKKIPQNYPAQPNLMRCFYRETTRRGHRYIYVAEAVAELYKSAYTQGIAADRVAIVKGRRLVSPKQTDTLGAKIQGGPTMPIYCDVVKNRDYLLSEQEMALYSFAMELPTHIDGRPQIVISFRPNRVMPYALFTGRYFIDRESLSLTRMEISLDTSDRQKATAFMLHSKPAGVRFKPRELIIEVNYRTENGCTRMSYVRNSFQFKCDWKRRLFSSPYTVVSEMVVTSVDSTDARPIRGRNSFSSHDSYYDHKEYFRDDAFWGDYNIIAPTERLENAINKLVKKNE</sequence>
<dbReference type="Proteomes" id="UP000255283">
    <property type="component" value="Unassembled WGS sequence"/>
</dbReference>
<name>A0AAQ1ZI73_9BACT</name>
<accession>A0AAQ1ZI73</accession>
<dbReference type="SUPFAM" id="SSF49464">
    <property type="entry name" value="Carboxypeptidase regulatory domain-like"/>
    <property type="match status" value="1"/>
</dbReference>